<evidence type="ECO:0000313" key="2">
    <source>
        <dbReference type="EMBL" id="KAF3420599.1"/>
    </source>
</evidence>
<proteinExistence type="predicted"/>
<feature type="compositionally biased region" description="Basic residues" evidence="1">
    <location>
        <begin position="61"/>
        <end position="76"/>
    </location>
</feature>
<reference evidence="2" key="1">
    <citation type="submission" date="2019-11" db="EMBL/GenBank/DDBJ databases">
        <title>The nuclear and mitochondrial genomes of Frieseomelitta varia - a highly eusocial stingless bee (Meliponini) with a permanently sterile worker caste.</title>
        <authorList>
            <person name="Freitas F.C.P."/>
            <person name="Lourenco A.P."/>
            <person name="Nunes F.M.F."/>
            <person name="Paschoal A.R."/>
            <person name="Abreu F.C.P."/>
            <person name="Barbin F.O."/>
            <person name="Bataglia L."/>
            <person name="Cardoso-Junior C.A.M."/>
            <person name="Cervoni M.S."/>
            <person name="Silva S.R."/>
            <person name="Dalarmi F."/>
            <person name="Del Lama M.A."/>
            <person name="Depintor T.S."/>
            <person name="Ferreira K.M."/>
            <person name="Goria P.S."/>
            <person name="Jaskot M.C."/>
            <person name="Lago D.C."/>
            <person name="Luna-Lucena D."/>
            <person name="Moda L.M."/>
            <person name="Nascimento L."/>
            <person name="Pedrino M."/>
            <person name="Rabico F.O."/>
            <person name="Sanches F.C."/>
            <person name="Santos D.E."/>
            <person name="Santos C.G."/>
            <person name="Vieira J."/>
            <person name="Lopes T.F."/>
            <person name="Barchuk A.R."/>
            <person name="Hartfelder K."/>
            <person name="Simoes Z.L.P."/>
            <person name="Bitondi M.M.G."/>
            <person name="Pinheiro D.G."/>
        </authorList>
    </citation>
    <scope>NUCLEOTIDE SEQUENCE</scope>
    <source>
        <strain evidence="2">USP_RPSP 00005682</strain>
        <tissue evidence="2">Whole individual</tissue>
    </source>
</reference>
<organism evidence="2 3">
    <name type="scientific">Frieseomelitta varia</name>
    <dbReference type="NCBI Taxonomy" id="561572"/>
    <lineage>
        <taxon>Eukaryota</taxon>
        <taxon>Metazoa</taxon>
        <taxon>Ecdysozoa</taxon>
        <taxon>Arthropoda</taxon>
        <taxon>Hexapoda</taxon>
        <taxon>Insecta</taxon>
        <taxon>Pterygota</taxon>
        <taxon>Neoptera</taxon>
        <taxon>Endopterygota</taxon>
        <taxon>Hymenoptera</taxon>
        <taxon>Apocrita</taxon>
        <taxon>Aculeata</taxon>
        <taxon>Apoidea</taxon>
        <taxon>Anthophila</taxon>
        <taxon>Apidae</taxon>
        <taxon>Frieseomelitta</taxon>
    </lineage>
</organism>
<feature type="region of interest" description="Disordered" evidence="1">
    <location>
        <begin position="50"/>
        <end position="76"/>
    </location>
</feature>
<evidence type="ECO:0000313" key="3">
    <source>
        <dbReference type="Proteomes" id="UP000655588"/>
    </source>
</evidence>
<protein>
    <submittedName>
        <fullName evidence="2">Uncharacterized protein</fullName>
    </submittedName>
</protein>
<sequence>MAHTYSSLSKSMQENQVCPRHKRCSWEETTRLQIFENVKFDVKEWRKHKKSATQPICSVSSRKKASYRKNKIKQLG</sequence>
<dbReference type="Proteomes" id="UP000655588">
    <property type="component" value="Unassembled WGS sequence"/>
</dbReference>
<gene>
    <name evidence="2" type="ORF">E2986_11227</name>
</gene>
<evidence type="ECO:0000256" key="1">
    <source>
        <dbReference type="SAM" id="MobiDB-lite"/>
    </source>
</evidence>
<dbReference type="EMBL" id="WNWW01000932">
    <property type="protein sequence ID" value="KAF3420599.1"/>
    <property type="molecule type" value="Genomic_DNA"/>
</dbReference>
<comment type="caution">
    <text evidence="2">The sequence shown here is derived from an EMBL/GenBank/DDBJ whole genome shotgun (WGS) entry which is preliminary data.</text>
</comment>
<dbReference type="AlphaFoldDB" id="A0A833VUG8"/>
<keyword evidence="3" id="KW-1185">Reference proteome</keyword>
<accession>A0A833VUG8</accession>
<name>A0A833VUG8_9HYME</name>